<dbReference type="EMBL" id="BDQK01000016">
    <property type="protein sequence ID" value="GBF82445.1"/>
    <property type="molecule type" value="Genomic_DNA"/>
</dbReference>
<keyword evidence="2" id="KW-1185">Reference proteome</keyword>
<accession>A0A401IMH9</accession>
<reference evidence="2" key="1">
    <citation type="submission" date="2017-05" db="EMBL/GenBank/DDBJ databases">
        <title>Physiological properties and genetic analysis related to exopolysaccharide production of fresh-water unicellular cyanobacterium Aphanothece sacrum, Suizenji Nori, that has been cultured as a food source in Japan.</title>
        <authorList>
            <person name="Kanesaki Y."/>
            <person name="Yoshikawa S."/>
            <person name="Ohki K."/>
        </authorList>
    </citation>
    <scope>NUCLEOTIDE SEQUENCE [LARGE SCALE GENOMIC DNA]</scope>
    <source>
        <strain evidence="2">FPU1</strain>
    </source>
</reference>
<evidence type="ECO:0000313" key="1">
    <source>
        <dbReference type="EMBL" id="GBF82445.1"/>
    </source>
</evidence>
<dbReference type="Proteomes" id="UP000287247">
    <property type="component" value="Unassembled WGS sequence"/>
</dbReference>
<dbReference type="RefSeq" id="WP_172957464.1">
    <property type="nucleotide sequence ID" value="NZ_BDQK01000016.1"/>
</dbReference>
<proteinExistence type="predicted"/>
<comment type="caution">
    <text evidence="1">The sequence shown here is derived from an EMBL/GenBank/DDBJ whole genome shotgun (WGS) entry which is preliminary data.</text>
</comment>
<dbReference type="AlphaFoldDB" id="A0A401IMH9"/>
<gene>
    <name evidence="1" type="ORF">AsFPU1_3874</name>
</gene>
<protein>
    <submittedName>
        <fullName evidence="1">Uncharacterized protein</fullName>
    </submittedName>
</protein>
<sequence length="50" mass="5659">MQKLYLKEANNQLEELIKTVSNFACFNLSSINRFSVSIISGLSISEFSED</sequence>
<organism evidence="1 2">
    <name type="scientific">Aphanothece sacrum FPU1</name>
    <dbReference type="NCBI Taxonomy" id="1920663"/>
    <lineage>
        <taxon>Bacteria</taxon>
        <taxon>Bacillati</taxon>
        <taxon>Cyanobacteriota</taxon>
        <taxon>Cyanophyceae</taxon>
        <taxon>Oscillatoriophycideae</taxon>
        <taxon>Chroococcales</taxon>
        <taxon>Aphanothecaceae</taxon>
        <taxon>Aphanothece</taxon>
    </lineage>
</organism>
<name>A0A401IMH9_APHSA</name>
<evidence type="ECO:0000313" key="2">
    <source>
        <dbReference type="Proteomes" id="UP000287247"/>
    </source>
</evidence>